<dbReference type="Proteomes" id="UP001057452">
    <property type="component" value="Chromosome 7"/>
</dbReference>
<gene>
    <name evidence="1" type="ORF">KUCAC02_012077</name>
</gene>
<name>A0ACB9XBI9_CHAAC</name>
<protein>
    <submittedName>
        <fullName evidence="1">Uncharacterized protein</fullName>
    </submittedName>
</protein>
<dbReference type="EMBL" id="CM043791">
    <property type="protein sequence ID" value="KAI4823494.1"/>
    <property type="molecule type" value="Genomic_DNA"/>
</dbReference>
<reference evidence="1" key="1">
    <citation type="submission" date="2022-05" db="EMBL/GenBank/DDBJ databases">
        <title>Chromosome-level genome of Chaenocephalus aceratus.</title>
        <authorList>
            <person name="Park H."/>
        </authorList>
    </citation>
    <scope>NUCLEOTIDE SEQUENCE</scope>
    <source>
        <strain evidence="1">KU_202001</strain>
    </source>
</reference>
<keyword evidence="2" id="KW-1185">Reference proteome</keyword>
<comment type="caution">
    <text evidence="1">The sequence shown here is derived from an EMBL/GenBank/DDBJ whole genome shotgun (WGS) entry which is preliminary data.</text>
</comment>
<accession>A0ACB9XBI9</accession>
<organism evidence="1 2">
    <name type="scientific">Chaenocephalus aceratus</name>
    <name type="common">Blackfin icefish</name>
    <name type="synonym">Chaenichthys aceratus</name>
    <dbReference type="NCBI Taxonomy" id="36190"/>
    <lineage>
        <taxon>Eukaryota</taxon>
        <taxon>Metazoa</taxon>
        <taxon>Chordata</taxon>
        <taxon>Craniata</taxon>
        <taxon>Vertebrata</taxon>
        <taxon>Euteleostomi</taxon>
        <taxon>Actinopterygii</taxon>
        <taxon>Neopterygii</taxon>
        <taxon>Teleostei</taxon>
        <taxon>Neoteleostei</taxon>
        <taxon>Acanthomorphata</taxon>
        <taxon>Eupercaria</taxon>
        <taxon>Perciformes</taxon>
        <taxon>Notothenioidei</taxon>
        <taxon>Channichthyidae</taxon>
        <taxon>Chaenocephalus</taxon>
    </lineage>
</organism>
<evidence type="ECO:0000313" key="2">
    <source>
        <dbReference type="Proteomes" id="UP001057452"/>
    </source>
</evidence>
<sequence length="160" mass="17299">MRDAPEESVAFHAQNNNTSASSALSASLISGKRAPISDSLAHHLRERHQQHDASTITLHLVHCRGVGTTQNGQESRAAHTRLGSARPRAALRNGPALISSDSSAPKRRKPPGERANPRDNTEGVPNAVISIKRRIPHSGEVEKLAANLWLWKSDTFSATL</sequence>
<proteinExistence type="predicted"/>
<evidence type="ECO:0000313" key="1">
    <source>
        <dbReference type="EMBL" id="KAI4823494.1"/>
    </source>
</evidence>